<dbReference type="InterPro" id="IPR006140">
    <property type="entry name" value="D-isomer_DH_NAD-bd"/>
</dbReference>
<evidence type="ECO:0000313" key="4">
    <source>
        <dbReference type="EMBL" id="NDV62264.1"/>
    </source>
</evidence>
<proteinExistence type="predicted"/>
<dbReference type="GO" id="GO:0016618">
    <property type="term" value="F:hydroxypyruvate reductase [NAD(P)H] activity"/>
    <property type="evidence" value="ECO:0007669"/>
    <property type="project" value="TreeGrafter"/>
</dbReference>
<dbReference type="Gene3D" id="3.40.50.720">
    <property type="entry name" value="NAD(P)-binding Rossmann-like Domain"/>
    <property type="match status" value="2"/>
</dbReference>
<evidence type="ECO:0000259" key="3">
    <source>
        <dbReference type="Pfam" id="PF02826"/>
    </source>
</evidence>
<dbReference type="GO" id="GO:0005829">
    <property type="term" value="C:cytosol"/>
    <property type="evidence" value="ECO:0007669"/>
    <property type="project" value="TreeGrafter"/>
</dbReference>
<dbReference type="PANTHER" id="PTHR10996">
    <property type="entry name" value="2-HYDROXYACID DEHYDROGENASE-RELATED"/>
    <property type="match status" value="1"/>
</dbReference>
<feature type="domain" description="D-isomer specific 2-hydroxyacid dehydrogenase NAD-binding" evidence="3">
    <location>
        <begin position="123"/>
        <end position="300"/>
    </location>
</feature>
<evidence type="ECO:0000256" key="2">
    <source>
        <dbReference type="ARBA" id="ARBA00023027"/>
    </source>
</evidence>
<dbReference type="Pfam" id="PF02826">
    <property type="entry name" value="2-Hacid_dh_C"/>
    <property type="match status" value="1"/>
</dbReference>
<comment type="caution">
    <text evidence="4">The sequence shown here is derived from an EMBL/GenBank/DDBJ whole genome shotgun (WGS) entry which is preliminary data.</text>
</comment>
<keyword evidence="2" id="KW-0520">NAD</keyword>
<keyword evidence="1" id="KW-0560">Oxidoreductase</keyword>
<dbReference type="GO" id="GO:0030267">
    <property type="term" value="F:glyoxylate reductase (NADPH) activity"/>
    <property type="evidence" value="ECO:0007669"/>
    <property type="project" value="TreeGrafter"/>
</dbReference>
<name>A0A6B2M2A2_9BACT</name>
<sequence length="340" mass="37892">MKTRNPRIGVILDPWEYSSFIPKHILQKLEEISDDIHFAEASSFQGEDEWKAWLKEIRPEIILTGWMTPSLPEDCLKEIPELNYMCHLVGSVKGTVSDDLIAEGLIVTNWGHSISRTVAECGLMLAIGALRRASFWTLEMHNRAGWKDRKKVETGSLFGRRVGLHGFGAISQELRRLLVPFDCPVSTFSPSVPDALLAEHDVLRADTLEDLFSKNDVIFELAALTPKNRGIVTEELLRMIEHGGAFVNIGRGAVVDEVALAKVAAEGNIQVALDVFGEEPLPADSPFRKLDQVFTLPHLGGPTIDRRQDATLHGIRNIHRYLAGEPMMDQITAEVSKRIS</sequence>
<dbReference type="PANTHER" id="PTHR10996:SF178">
    <property type="entry name" value="2-HYDROXYACID DEHYDROGENASE YGL185C-RELATED"/>
    <property type="match status" value="1"/>
</dbReference>
<reference evidence="4 5" key="1">
    <citation type="submission" date="2020-02" db="EMBL/GenBank/DDBJ databases">
        <title>Albibacoteraceae fam. nov., the first described family within the subdivision 4 Verrucomicrobia.</title>
        <authorList>
            <person name="Xi F."/>
        </authorList>
    </citation>
    <scope>NUCLEOTIDE SEQUENCE [LARGE SCALE GENOMIC DNA]</scope>
    <source>
        <strain evidence="4 5">CK1056</strain>
    </source>
</reference>
<evidence type="ECO:0000313" key="5">
    <source>
        <dbReference type="Proteomes" id="UP000478417"/>
    </source>
</evidence>
<dbReference type="GO" id="GO:0051287">
    <property type="term" value="F:NAD binding"/>
    <property type="evidence" value="ECO:0007669"/>
    <property type="project" value="InterPro"/>
</dbReference>
<dbReference type="InterPro" id="IPR036291">
    <property type="entry name" value="NAD(P)-bd_dom_sf"/>
</dbReference>
<dbReference type="Proteomes" id="UP000478417">
    <property type="component" value="Unassembled WGS sequence"/>
</dbReference>
<dbReference type="AlphaFoldDB" id="A0A6B2M2A2"/>
<dbReference type="InterPro" id="IPR050223">
    <property type="entry name" value="D-isomer_2-hydroxyacid_DH"/>
</dbReference>
<gene>
    <name evidence="4" type="ORF">G0Q06_07380</name>
</gene>
<accession>A0A6B2M2A2</accession>
<dbReference type="SUPFAM" id="SSF51735">
    <property type="entry name" value="NAD(P)-binding Rossmann-fold domains"/>
    <property type="match status" value="1"/>
</dbReference>
<dbReference type="CDD" id="cd12167">
    <property type="entry name" value="2-Hacid_dh_8"/>
    <property type="match status" value="1"/>
</dbReference>
<keyword evidence="5" id="KW-1185">Reference proteome</keyword>
<dbReference type="EMBL" id="JAAGNX010000002">
    <property type="protein sequence ID" value="NDV62264.1"/>
    <property type="molecule type" value="Genomic_DNA"/>
</dbReference>
<organism evidence="4 5">
    <name type="scientific">Oceanipulchritudo coccoides</name>
    <dbReference type="NCBI Taxonomy" id="2706888"/>
    <lineage>
        <taxon>Bacteria</taxon>
        <taxon>Pseudomonadati</taxon>
        <taxon>Verrucomicrobiota</taxon>
        <taxon>Opitutia</taxon>
        <taxon>Puniceicoccales</taxon>
        <taxon>Oceanipulchritudinaceae</taxon>
        <taxon>Oceanipulchritudo</taxon>
    </lineage>
</organism>
<protein>
    <submittedName>
        <fullName evidence="4">Hydroxyacid dehydrogenase</fullName>
    </submittedName>
</protein>
<evidence type="ECO:0000256" key="1">
    <source>
        <dbReference type="ARBA" id="ARBA00023002"/>
    </source>
</evidence>
<dbReference type="RefSeq" id="WP_163964008.1">
    <property type="nucleotide sequence ID" value="NZ_JAAGNX010000002.1"/>
</dbReference>